<keyword evidence="1" id="KW-0472">Membrane</keyword>
<protein>
    <submittedName>
        <fullName evidence="2">Uncharacterized protein</fullName>
    </submittedName>
</protein>
<proteinExistence type="predicted"/>
<feature type="transmembrane region" description="Helical" evidence="1">
    <location>
        <begin position="96"/>
        <end position="119"/>
    </location>
</feature>
<organism evidence="2">
    <name type="scientific">Kitasatospora camelliae</name>
    <dbReference type="NCBI Taxonomy" id="3156397"/>
    <lineage>
        <taxon>Bacteria</taxon>
        <taxon>Bacillati</taxon>
        <taxon>Actinomycetota</taxon>
        <taxon>Actinomycetes</taxon>
        <taxon>Kitasatosporales</taxon>
        <taxon>Streptomycetaceae</taxon>
        <taxon>Kitasatospora</taxon>
    </lineage>
</organism>
<accession>A0AAU8K0K3</accession>
<keyword evidence="1" id="KW-1133">Transmembrane helix</keyword>
<gene>
    <name evidence="2" type="ORF">ABWK59_23040</name>
</gene>
<evidence type="ECO:0000256" key="1">
    <source>
        <dbReference type="SAM" id="Phobius"/>
    </source>
</evidence>
<dbReference type="KEGG" id="kcm:ABWK59_23040"/>
<dbReference type="AlphaFoldDB" id="A0AAU8K0K3"/>
<name>A0AAU8K0K3_9ACTN</name>
<dbReference type="EMBL" id="CP159872">
    <property type="protein sequence ID" value="XCM81575.1"/>
    <property type="molecule type" value="Genomic_DNA"/>
</dbReference>
<reference evidence="2" key="1">
    <citation type="submission" date="2024-06" db="EMBL/GenBank/DDBJ databases">
        <title>The genome sequences of Kitasatospora sp. strain HUAS MG31.</title>
        <authorList>
            <person name="Mo P."/>
        </authorList>
    </citation>
    <scope>NUCLEOTIDE SEQUENCE</scope>
    <source>
        <strain evidence="2">HUAS MG31</strain>
    </source>
</reference>
<keyword evidence="1" id="KW-0812">Transmembrane</keyword>
<sequence length="240" mass="26166">MTGGQQQYGAPQYGAPQYGAPAPYGAPHQQYGAPQYGAQVYSSHRYTTGPDSYVPTVAPVVPPGERLLGIVNVDLSDLVRRVPRRYRPERDGALRVLYYLFDIVAVVIELLEEAVFGFFRVMRRIFRGRGLVGGWESQAGRFAIAVLTGPKATRDYENHDTLMVFTDRRILLVHELGKGPEVLGEIPGGQLTRIELRLTAVSGRADAHFADGSRAALEIGEKDAAALEALARGAVPPPSH</sequence>
<evidence type="ECO:0000313" key="2">
    <source>
        <dbReference type="EMBL" id="XCM81575.1"/>
    </source>
</evidence>
<dbReference type="RefSeq" id="WP_354642501.1">
    <property type="nucleotide sequence ID" value="NZ_CP159872.1"/>
</dbReference>